<evidence type="ECO:0000256" key="1">
    <source>
        <dbReference type="ARBA" id="ARBA00004141"/>
    </source>
</evidence>
<keyword evidence="7" id="KW-1185">Reference proteome</keyword>
<dbReference type="PANTHER" id="PTHR43847">
    <property type="entry name" value="BLL3993 PROTEIN"/>
    <property type="match status" value="1"/>
</dbReference>
<comment type="caution">
    <text evidence="5">Lacks conserved residue(s) required for the propagation of feature annotation.</text>
</comment>
<proteinExistence type="inferred from homology"/>
<evidence type="ECO:0000256" key="2">
    <source>
        <dbReference type="ARBA" id="ARBA00022692"/>
    </source>
</evidence>
<evidence type="ECO:0000313" key="7">
    <source>
        <dbReference type="Proteomes" id="UP001556367"/>
    </source>
</evidence>
<sequence>MKLPAFDQHVTALAALGSLTTFLGALLRLKCYSTLGPLFTFELGILHDHKLVQSGPYAFVRHPSYTGMIMTILGVICSHSTQGSWLRESGILEWTLMRFFVCYWLVTATAVIASLILRLTNEDAILEREFGSEWSEWAQEVPYRLVPGIY</sequence>
<gene>
    <name evidence="6" type="ORF">HGRIS_006299</name>
</gene>
<dbReference type="InterPro" id="IPR052527">
    <property type="entry name" value="Metal_cation-efflux_comp"/>
</dbReference>
<evidence type="ECO:0000313" key="6">
    <source>
        <dbReference type="EMBL" id="KAL0961343.1"/>
    </source>
</evidence>
<keyword evidence="5" id="KW-0256">Endoplasmic reticulum</keyword>
<comment type="catalytic activity">
    <reaction evidence="5">
        <text>[protein]-C-terminal S-[(2E,6E)-farnesyl]-L-cysteine + S-adenosyl-L-methionine = [protein]-C-terminal S-[(2E,6E)-farnesyl]-L-cysteine methyl ester + S-adenosyl-L-homocysteine</text>
        <dbReference type="Rhea" id="RHEA:21672"/>
        <dbReference type="Rhea" id="RHEA-COMP:12125"/>
        <dbReference type="Rhea" id="RHEA-COMP:12126"/>
        <dbReference type="ChEBI" id="CHEBI:57856"/>
        <dbReference type="ChEBI" id="CHEBI:59789"/>
        <dbReference type="ChEBI" id="CHEBI:90510"/>
        <dbReference type="ChEBI" id="CHEBI:90511"/>
        <dbReference type="EC" id="2.1.1.100"/>
    </reaction>
</comment>
<evidence type="ECO:0000256" key="4">
    <source>
        <dbReference type="ARBA" id="ARBA00023136"/>
    </source>
</evidence>
<keyword evidence="5" id="KW-0489">Methyltransferase</keyword>
<keyword evidence="5" id="KW-0808">Transferase</keyword>
<dbReference type="Gene3D" id="1.20.120.1630">
    <property type="match status" value="1"/>
</dbReference>
<dbReference type="PANTHER" id="PTHR43847:SF1">
    <property type="entry name" value="BLL3993 PROTEIN"/>
    <property type="match status" value="1"/>
</dbReference>
<comment type="caution">
    <text evidence="6">The sequence shown here is derived from an EMBL/GenBank/DDBJ whole genome shotgun (WGS) entry which is preliminary data.</text>
</comment>
<keyword evidence="2 5" id="KW-0812">Transmembrane</keyword>
<dbReference type="InterPro" id="IPR007269">
    <property type="entry name" value="ICMT_MeTrfase"/>
</dbReference>
<keyword evidence="5" id="KW-0949">S-adenosyl-L-methionine</keyword>
<protein>
    <recommendedName>
        <fullName evidence="5">Protein-S-isoprenylcysteine O-methyltransferase</fullName>
        <ecNumber evidence="5">2.1.1.100</ecNumber>
    </recommendedName>
</protein>
<comment type="similarity">
    <text evidence="5">Belongs to the class VI-like SAM-binding methyltransferase superfamily. Isoprenylcysteine carboxyl methyltransferase family.</text>
</comment>
<feature type="transmembrane region" description="Helical" evidence="5">
    <location>
        <begin position="96"/>
        <end position="117"/>
    </location>
</feature>
<dbReference type="Pfam" id="PF04140">
    <property type="entry name" value="ICMT"/>
    <property type="match status" value="1"/>
</dbReference>
<dbReference type="Proteomes" id="UP001556367">
    <property type="component" value="Unassembled WGS sequence"/>
</dbReference>
<accession>A0ABR3K1S0</accession>
<evidence type="ECO:0000256" key="3">
    <source>
        <dbReference type="ARBA" id="ARBA00022989"/>
    </source>
</evidence>
<keyword evidence="4 5" id="KW-0472">Membrane</keyword>
<name>A0ABR3K1S0_9AGAR</name>
<evidence type="ECO:0000256" key="5">
    <source>
        <dbReference type="RuleBase" id="RU362022"/>
    </source>
</evidence>
<keyword evidence="3 5" id="KW-1133">Transmembrane helix</keyword>
<comment type="subcellular location">
    <subcellularLocation>
        <location evidence="5">Endoplasmic reticulum membrane</location>
        <topology evidence="5">Multi-pass membrane protein</topology>
    </subcellularLocation>
    <subcellularLocation>
        <location evidence="1">Membrane</location>
        <topology evidence="1">Multi-pass membrane protein</topology>
    </subcellularLocation>
</comment>
<organism evidence="6 7">
    <name type="scientific">Hohenbuehelia grisea</name>
    <dbReference type="NCBI Taxonomy" id="104357"/>
    <lineage>
        <taxon>Eukaryota</taxon>
        <taxon>Fungi</taxon>
        <taxon>Dikarya</taxon>
        <taxon>Basidiomycota</taxon>
        <taxon>Agaricomycotina</taxon>
        <taxon>Agaricomycetes</taxon>
        <taxon>Agaricomycetidae</taxon>
        <taxon>Agaricales</taxon>
        <taxon>Pleurotineae</taxon>
        <taxon>Pleurotaceae</taxon>
        <taxon>Hohenbuehelia</taxon>
    </lineage>
</organism>
<reference evidence="7" key="1">
    <citation type="submission" date="2024-06" db="EMBL/GenBank/DDBJ databases">
        <title>Multi-omics analyses provide insights into the biosynthesis of the anticancer antibiotic pleurotin in Hohenbuehelia grisea.</title>
        <authorList>
            <person name="Weaver J.A."/>
            <person name="Alberti F."/>
        </authorList>
    </citation>
    <scope>NUCLEOTIDE SEQUENCE [LARGE SCALE GENOMIC DNA]</scope>
    <source>
        <strain evidence="7">T-177</strain>
    </source>
</reference>
<dbReference type="EC" id="2.1.1.100" evidence="5"/>
<dbReference type="EMBL" id="JASNQZ010000001">
    <property type="protein sequence ID" value="KAL0961343.1"/>
    <property type="molecule type" value="Genomic_DNA"/>
</dbReference>